<evidence type="ECO:0000313" key="2">
    <source>
        <dbReference type="EMBL" id="KKN79464.1"/>
    </source>
</evidence>
<dbReference type="AlphaFoldDB" id="A0A0F9TJL9"/>
<feature type="transmembrane region" description="Helical" evidence="1">
    <location>
        <begin position="36"/>
        <end position="60"/>
    </location>
</feature>
<protein>
    <submittedName>
        <fullName evidence="2">Uncharacterized protein</fullName>
    </submittedName>
</protein>
<gene>
    <name evidence="2" type="ORF">LCGC14_0339230</name>
</gene>
<comment type="caution">
    <text evidence="2">The sequence shown here is derived from an EMBL/GenBank/DDBJ whole genome shotgun (WGS) entry which is preliminary data.</text>
</comment>
<reference evidence="2" key="1">
    <citation type="journal article" date="2015" name="Nature">
        <title>Complex archaea that bridge the gap between prokaryotes and eukaryotes.</title>
        <authorList>
            <person name="Spang A."/>
            <person name="Saw J.H."/>
            <person name="Jorgensen S.L."/>
            <person name="Zaremba-Niedzwiedzka K."/>
            <person name="Martijn J."/>
            <person name="Lind A.E."/>
            <person name="van Eijk R."/>
            <person name="Schleper C."/>
            <person name="Guy L."/>
            <person name="Ettema T.J."/>
        </authorList>
    </citation>
    <scope>NUCLEOTIDE SEQUENCE</scope>
</reference>
<name>A0A0F9TJL9_9ZZZZ</name>
<accession>A0A0F9TJL9</accession>
<dbReference type="EMBL" id="LAZR01000246">
    <property type="protein sequence ID" value="KKN79464.1"/>
    <property type="molecule type" value="Genomic_DNA"/>
</dbReference>
<feature type="transmembrane region" description="Helical" evidence="1">
    <location>
        <begin position="7"/>
        <end position="30"/>
    </location>
</feature>
<keyword evidence="1" id="KW-0472">Membrane</keyword>
<proteinExistence type="predicted"/>
<evidence type="ECO:0000256" key="1">
    <source>
        <dbReference type="SAM" id="Phobius"/>
    </source>
</evidence>
<feature type="transmembrane region" description="Helical" evidence="1">
    <location>
        <begin position="94"/>
        <end position="115"/>
    </location>
</feature>
<sequence length="136" mass="14606">MSPRMIVLEVIAVVAGAIIGLLVVDFFHWLFADGAFFALLSSLGRIVVALVTVGLFAFYYRSMPPTPAALASFFTGVGLPAILDKFGFDSPLSWGTLLFLYAIFAVVALFTYRFVHANAAVRRVAGEITSSDGPNP</sequence>
<feature type="transmembrane region" description="Helical" evidence="1">
    <location>
        <begin position="67"/>
        <end position="88"/>
    </location>
</feature>
<keyword evidence="1" id="KW-1133">Transmembrane helix</keyword>
<organism evidence="2">
    <name type="scientific">marine sediment metagenome</name>
    <dbReference type="NCBI Taxonomy" id="412755"/>
    <lineage>
        <taxon>unclassified sequences</taxon>
        <taxon>metagenomes</taxon>
        <taxon>ecological metagenomes</taxon>
    </lineage>
</organism>
<keyword evidence="1" id="KW-0812">Transmembrane</keyword>